<name>A0ABW6VMI7_9ACTN</name>
<evidence type="ECO:0000256" key="1">
    <source>
        <dbReference type="SAM" id="SignalP"/>
    </source>
</evidence>
<reference evidence="2 3" key="1">
    <citation type="submission" date="2024-10" db="EMBL/GenBank/DDBJ databases">
        <title>The Natural Products Discovery Center: Release of the First 8490 Sequenced Strains for Exploring Actinobacteria Biosynthetic Diversity.</title>
        <authorList>
            <person name="Kalkreuter E."/>
            <person name="Kautsar S.A."/>
            <person name="Yang D."/>
            <person name="Bader C.D."/>
            <person name="Teijaro C.N."/>
            <person name="Fluegel L."/>
            <person name="Davis C.M."/>
            <person name="Simpson J.R."/>
            <person name="Lauterbach L."/>
            <person name="Steele A.D."/>
            <person name="Gui C."/>
            <person name="Meng S."/>
            <person name="Li G."/>
            <person name="Viehrig K."/>
            <person name="Ye F."/>
            <person name="Su P."/>
            <person name="Kiefer A.F."/>
            <person name="Nichols A."/>
            <person name="Cepeda A.J."/>
            <person name="Yan W."/>
            <person name="Fan B."/>
            <person name="Jiang Y."/>
            <person name="Adhikari A."/>
            <person name="Zheng C.-J."/>
            <person name="Schuster L."/>
            <person name="Cowan T.M."/>
            <person name="Smanski M.J."/>
            <person name="Chevrette M.G."/>
            <person name="De Carvalho L.P.S."/>
            <person name="Shen B."/>
        </authorList>
    </citation>
    <scope>NUCLEOTIDE SEQUENCE [LARGE SCALE GENOMIC DNA]</scope>
    <source>
        <strain evidence="2 3">NPDC000140</strain>
    </source>
</reference>
<sequence>MQKLMRTILATMIVAAGVVAPQASSAAAAAPAGNITASHVATTSTAPAPSAPLAIQTGEYEYNCIGTDGSSFWIGPGRPTTDCHGSYLQKYLDGNLLATYNLAYGGGAAQNPPWNTGCVLAIAGGVALFVFPPTGVAAWVTLSGLAAASLLDSCIV</sequence>
<keyword evidence="3" id="KW-1185">Reference proteome</keyword>
<feature type="chain" id="PRO_5047306461" description="Secreted protein" evidence="1">
    <location>
        <begin position="27"/>
        <end position="156"/>
    </location>
</feature>
<feature type="signal peptide" evidence="1">
    <location>
        <begin position="1"/>
        <end position="26"/>
    </location>
</feature>
<accession>A0ABW6VMI7</accession>
<dbReference type="RefSeq" id="WP_030328630.1">
    <property type="nucleotide sequence ID" value="NZ_JBIAZM010000001.1"/>
</dbReference>
<evidence type="ECO:0000313" key="2">
    <source>
        <dbReference type="EMBL" id="MFF5198590.1"/>
    </source>
</evidence>
<proteinExistence type="predicted"/>
<gene>
    <name evidence="2" type="ORF">ACFY3B_03155</name>
</gene>
<organism evidence="2 3">
    <name type="scientific">Micromonospora parva</name>
    <dbReference type="NCBI Taxonomy" id="1464048"/>
    <lineage>
        <taxon>Bacteria</taxon>
        <taxon>Bacillati</taxon>
        <taxon>Actinomycetota</taxon>
        <taxon>Actinomycetes</taxon>
        <taxon>Micromonosporales</taxon>
        <taxon>Micromonosporaceae</taxon>
        <taxon>Micromonospora</taxon>
    </lineage>
</organism>
<evidence type="ECO:0000313" key="3">
    <source>
        <dbReference type="Proteomes" id="UP001602287"/>
    </source>
</evidence>
<dbReference type="EMBL" id="JBIAZM010000001">
    <property type="protein sequence ID" value="MFF5198590.1"/>
    <property type="molecule type" value="Genomic_DNA"/>
</dbReference>
<comment type="caution">
    <text evidence="2">The sequence shown here is derived from an EMBL/GenBank/DDBJ whole genome shotgun (WGS) entry which is preliminary data.</text>
</comment>
<evidence type="ECO:0008006" key="4">
    <source>
        <dbReference type="Google" id="ProtNLM"/>
    </source>
</evidence>
<keyword evidence="1" id="KW-0732">Signal</keyword>
<dbReference type="Proteomes" id="UP001602287">
    <property type="component" value="Unassembled WGS sequence"/>
</dbReference>
<protein>
    <recommendedName>
        <fullName evidence="4">Secreted protein</fullName>
    </recommendedName>
</protein>